<dbReference type="InterPro" id="IPR001509">
    <property type="entry name" value="Epimerase_deHydtase"/>
</dbReference>
<evidence type="ECO:0000313" key="3">
    <source>
        <dbReference type="EMBL" id="NED99441.1"/>
    </source>
</evidence>
<dbReference type="RefSeq" id="WP_163734367.1">
    <property type="nucleotide sequence ID" value="NZ_JAAGOA010000003.1"/>
</dbReference>
<proteinExistence type="predicted"/>
<name>A0A6L9S4J7_9ACTN</name>
<evidence type="ECO:0000256" key="1">
    <source>
        <dbReference type="SAM" id="MobiDB-lite"/>
    </source>
</evidence>
<dbReference type="InterPro" id="IPR036291">
    <property type="entry name" value="NAD(P)-bd_dom_sf"/>
</dbReference>
<evidence type="ECO:0000313" key="4">
    <source>
        <dbReference type="Proteomes" id="UP000475214"/>
    </source>
</evidence>
<dbReference type="AlphaFoldDB" id="A0A6L9S4J7"/>
<accession>A0A6L9S4J7</accession>
<gene>
    <name evidence="3" type="ORF">G1H10_04605</name>
</gene>
<organism evidence="3 4">
    <name type="scientific">Phytoactinopolyspora halotolerans</name>
    <dbReference type="NCBI Taxonomy" id="1981512"/>
    <lineage>
        <taxon>Bacteria</taxon>
        <taxon>Bacillati</taxon>
        <taxon>Actinomycetota</taxon>
        <taxon>Actinomycetes</taxon>
        <taxon>Jiangellales</taxon>
        <taxon>Jiangellaceae</taxon>
        <taxon>Phytoactinopolyspora</taxon>
    </lineage>
</organism>
<dbReference type="Proteomes" id="UP000475214">
    <property type="component" value="Unassembled WGS sequence"/>
</dbReference>
<feature type="region of interest" description="Disordered" evidence="1">
    <location>
        <begin position="318"/>
        <end position="341"/>
    </location>
</feature>
<dbReference type="Pfam" id="PF01370">
    <property type="entry name" value="Epimerase"/>
    <property type="match status" value="1"/>
</dbReference>
<dbReference type="Gene3D" id="3.40.50.720">
    <property type="entry name" value="NAD(P)-binding Rossmann-like Domain"/>
    <property type="match status" value="1"/>
</dbReference>
<dbReference type="InterPro" id="IPR051783">
    <property type="entry name" value="NAD(P)-dependent_oxidoreduct"/>
</dbReference>
<protein>
    <submittedName>
        <fullName evidence="3">NAD-dependent epimerase/dehydratase family protein</fullName>
    </submittedName>
</protein>
<dbReference type="PANTHER" id="PTHR48079:SF6">
    <property type="entry name" value="NAD(P)-BINDING DOMAIN-CONTAINING PROTEIN-RELATED"/>
    <property type="match status" value="1"/>
</dbReference>
<dbReference type="GO" id="GO:0005737">
    <property type="term" value="C:cytoplasm"/>
    <property type="evidence" value="ECO:0007669"/>
    <property type="project" value="TreeGrafter"/>
</dbReference>
<reference evidence="3 4" key="1">
    <citation type="submission" date="2020-02" db="EMBL/GenBank/DDBJ databases">
        <authorList>
            <person name="Li X.-J."/>
            <person name="Han X.-M."/>
        </authorList>
    </citation>
    <scope>NUCLEOTIDE SEQUENCE [LARGE SCALE GENOMIC DNA]</scope>
    <source>
        <strain evidence="3 4">CCTCC AB 2017055</strain>
    </source>
</reference>
<evidence type="ECO:0000259" key="2">
    <source>
        <dbReference type="Pfam" id="PF01370"/>
    </source>
</evidence>
<dbReference type="GO" id="GO:0004029">
    <property type="term" value="F:aldehyde dehydrogenase (NAD+) activity"/>
    <property type="evidence" value="ECO:0007669"/>
    <property type="project" value="TreeGrafter"/>
</dbReference>
<keyword evidence="4" id="KW-1185">Reference proteome</keyword>
<dbReference type="SUPFAM" id="SSF51735">
    <property type="entry name" value="NAD(P)-binding Rossmann-fold domains"/>
    <property type="match status" value="1"/>
</dbReference>
<dbReference type="EMBL" id="JAAGOA010000003">
    <property type="protein sequence ID" value="NED99441.1"/>
    <property type="molecule type" value="Genomic_DNA"/>
</dbReference>
<feature type="domain" description="NAD-dependent epimerase/dehydratase" evidence="2">
    <location>
        <begin position="3"/>
        <end position="234"/>
    </location>
</feature>
<comment type="caution">
    <text evidence="3">The sequence shown here is derived from an EMBL/GenBank/DDBJ whole genome shotgun (WGS) entry which is preliminary data.</text>
</comment>
<sequence length="341" mass="36639">MRVLLTGATGNVGTSLIEALAADAGVEEIVAVARRAPEDWAPDKVRFVPMDVRSDGLVELCRGMDAVVHLAWAFQPTHGPVKTWDVNVVGSINVFEAAAAAGVDAVVYASSVGAYSPAPGRQVDESWPTHSIPTAAYGREKAYLERYLDAFELKKPGIRVARMRPCFIFKRESGSEQRRIFGGPLLPRALMRRGRLPVIPLPAGLRFQALHAADAADAYRRAITGDARGAYNVAADPVIDAAELADLLGARAVTVPAVAARMAVGGAWRLRLARADDALLNLMLQLPTLDAGRIRRELGWEPRHSGREALREMLDGLADGAGGPTEPLHPDHPRRMAATST</sequence>
<dbReference type="PANTHER" id="PTHR48079">
    <property type="entry name" value="PROTEIN YEEZ"/>
    <property type="match status" value="1"/>
</dbReference>